<dbReference type="AlphaFoldDB" id="F4LRV5"/>
<protein>
    <submittedName>
        <fullName evidence="1">Uncharacterized protein</fullName>
    </submittedName>
</protein>
<accession>F4LRV5</accession>
<organism evidence="1 2">
    <name type="scientific">Tepidanaerobacter acetatoxydans (strain DSM 21804 / JCM 16047 / Re1)</name>
    <dbReference type="NCBI Taxonomy" id="1209989"/>
    <lineage>
        <taxon>Bacteria</taxon>
        <taxon>Bacillati</taxon>
        <taxon>Bacillota</taxon>
        <taxon>Clostridia</taxon>
        <taxon>Thermosediminibacterales</taxon>
        <taxon>Tepidanaerobacteraceae</taxon>
        <taxon>Tepidanaerobacter</taxon>
    </lineage>
</organism>
<dbReference type="Proteomes" id="UP000010802">
    <property type="component" value="Chromosome"/>
</dbReference>
<dbReference type="HOGENOM" id="CLU_2636821_0_0_9"/>
<dbReference type="KEGG" id="tae:TepiRe1_1124"/>
<evidence type="ECO:0000313" key="1">
    <source>
        <dbReference type="EMBL" id="CCP25844.1"/>
    </source>
</evidence>
<keyword evidence="2" id="KW-1185">Reference proteome</keyword>
<proteinExistence type="predicted"/>
<gene>
    <name evidence="1" type="ordered locus">TEPIRE1_1124</name>
</gene>
<dbReference type="STRING" id="1209989.TepRe1_1025"/>
<reference evidence="2" key="1">
    <citation type="journal article" date="2013" name="Genome Announc.">
        <title>First genome sequence of a syntrophic acetate-oxidizing bacterium, Tepidanaerobacter acetatoxydans strain Re1.</title>
        <authorList>
            <person name="Manzoor S."/>
            <person name="Bongcam-Rudloff E."/>
            <person name="Schnurer A."/>
            <person name="Muller B."/>
        </authorList>
    </citation>
    <scope>NUCLEOTIDE SEQUENCE [LARGE SCALE GENOMIC DNA]</scope>
    <source>
        <strain evidence="2">Re1</strain>
    </source>
</reference>
<name>F4LRV5_TEPAE</name>
<dbReference type="PATRIC" id="fig|1209989.3.peg.1236"/>
<dbReference type="EMBL" id="HF563609">
    <property type="protein sequence ID" value="CCP25844.1"/>
    <property type="molecule type" value="Genomic_DNA"/>
</dbReference>
<evidence type="ECO:0000313" key="2">
    <source>
        <dbReference type="Proteomes" id="UP000010802"/>
    </source>
</evidence>
<sequence length="77" mass="8636">MLDGIKKITFKDLQSAVKFAKSQGGYGWIFKPNEGEEVVWYNPQYWTPTPILMDAPGSGRLEGYSYYAEILGGVNNV</sequence>
<dbReference type="KEGG" id="tep:TepRe1_1025"/>
<accession>L0S038</accession>